<proteinExistence type="predicted"/>
<evidence type="ECO:0000313" key="3">
    <source>
        <dbReference type="EMBL" id="KAJ4486254.1"/>
    </source>
</evidence>
<reference evidence="3" key="1">
    <citation type="submission" date="2022-08" db="EMBL/GenBank/DDBJ databases">
        <title>A Global Phylogenomic Analysis of the Shiitake Genus Lentinula.</title>
        <authorList>
            <consortium name="DOE Joint Genome Institute"/>
            <person name="Sierra-Patev S."/>
            <person name="Min B."/>
            <person name="Naranjo-Ortiz M."/>
            <person name="Looney B."/>
            <person name="Konkel Z."/>
            <person name="Slot J.C."/>
            <person name="Sakamoto Y."/>
            <person name="Steenwyk J.L."/>
            <person name="Rokas A."/>
            <person name="Carro J."/>
            <person name="Camarero S."/>
            <person name="Ferreira P."/>
            <person name="Molpeceres G."/>
            <person name="Ruiz-Duenas F.J."/>
            <person name="Serrano A."/>
            <person name="Henrissat B."/>
            <person name="Drula E."/>
            <person name="Hughes K.W."/>
            <person name="Mata J.L."/>
            <person name="Ishikawa N.K."/>
            <person name="Vargas-Isla R."/>
            <person name="Ushijima S."/>
            <person name="Smith C.A."/>
            <person name="Ahrendt S."/>
            <person name="Andreopoulos W."/>
            <person name="He G."/>
            <person name="Labutti K."/>
            <person name="Lipzen A."/>
            <person name="Ng V."/>
            <person name="Riley R."/>
            <person name="Sandor L."/>
            <person name="Barry K."/>
            <person name="Martinez A.T."/>
            <person name="Xiao Y."/>
            <person name="Gibbons J.G."/>
            <person name="Terashima K."/>
            <person name="Grigoriev I.V."/>
            <person name="Hibbett D.S."/>
        </authorList>
    </citation>
    <scope>NUCLEOTIDE SEQUENCE</scope>
    <source>
        <strain evidence="3">JLM2183</strain>
    </source>
</reference>
<feature type="region of interest" description="Disordered" evidence="1">
    <location>
        <begin position="123"/>
        <end position="216"/>
    </location>
</feature>
<sequence>MRKLLAPALAAGSISDRDYAFTAARLGSLTNFYYFNYHHVGPAATAIVICEAGSRLAWRKRPSALIRGFFLFPIVFAASTLTTQSAIARRIDLLWEDLDNPLGIGNAIYSRIRNNNQEFYSESSTLEEDFTPDFVPDTVEPSSESDFTKAIPSKTTTSPSPPTQSDAPSINSNSRWAEIRGASKGKGAASTWDEIRQQHERPQVPRTHDNNDRDRS</sequence>
<evidence type="ECO:0000313" key="4">
    <source>
        <dbReference type="Proteomes" id="UP001150266"/>
    </source>
</evidence>
<feature type="compositionally biased region" description="Low complexity" evidence="1">
    <location>
        <begin position="148"/>
        <end position="169"/>
    </location>
</feature>
<name>A0A9W9AMP4_9AGAR</name>
<feature type="compositionally biased region" description="Basic and acidic residues" evidence="1">
    <location>
        <begin position="193"/>
        <end position="216"/>
    </location>
</feature>
<dbReference type="OrthoDB" id="3201807at2759"/>
<evidence type="ECO:0000256" key="2">
    <source>
        <dbReference type="SAM" id="Phobius"/>
    </source>
</evidence>
<keyword evidence="2" id="KW-1133">Transmembrane helix</keyword>
<feature type="transmembrane region" description="Helical" evidence="2">
    <location>
        <begin position="64"/>
        <end position="81"/>
    </location>
</feature>
<protein>
    <submittedName>
        <fullName evidence="3">Uncharacterized protein</fullName>
    </submittedName>
</protein>
<dbReference type="AlphaFoldDB" id="A0A9W9AMP4"/>
<accession>A0A9W9AMP4</accession>
<keyword evidence="2" id="KW-0472">Membrane</keyword>
<keyword evidence="2" id="KW-0812">Transmembrane</keyword>
<comment type="caution">
    <text evidence="3">The sequence shown here is derived from an EMBL/GenBank/DDBJ whole genome shotgun (WGS) entry which is preliminary data.</text>
</comment>
<keyword evidence="4" id="KW-1185">Reference proteome</keyword>
<organism evidence="3 4">
    <name type="scientific">Lentinula aciculospora</name>
    <dbReference type="NCBI Taxonomy" id="153920"/>
    <lineage>
        <taxon>Eukaryota</taxon>
        <taxon>Fungi</taxon>
        <taxon>Dikarya</taxon>
        <taxon>Basidiomycota</taxon>
        <taxon>Agaricomycotina</taxon>
        <taxon>Agaricomycetes</taxon>
        <taxon>Agaricomycetidae</taxon>
        <taxon>Agaricales</taxon>
        <taxon>Marasmiineae</taxon>
        <taxon>Omphalotaceae</taxon>
        <taxon>Lentinula</taxon>
    </lineage>
</organism>
<dbReference type="Proteomes" id="UP001150266">
    <property type="component" value="Unassembled WGS sequence"/>
</dbReference>
<gene>
    <name evidence="3" type="ORF">J3R30DRAFT_3445454</name>
</gene>
<evidence type="ECO:0000256" key="1">
    <source>
        <dbReference type="SAM" id="MobiDB-lite"/>
    </source>
</evidence>
<dbReference type="EMBL" id="JAOTPV010000003">
    <property type="protein sequence ID" value="KAJ4486254.1"/>
    <property type="molecule type" value="Genomic_DNA"/>
</dbReference>